<protein>
    <submittedName>
        <fullName evidence="3">MG(2+) CHELATASE FAMILY PROTEIN / ComM-related protein</fullName>
    </submittedName>
</protein>
<dbReference type="Gene3D" id="3.40.50.300">
    <property type="entry name" value="P-loop containing nucleotide triphosphate hydrolases"/>
    <property type="match status" value="1"/>
</dbReference>
<evidence type="ECO:0000313" key="4">
    <source>
        <dbReference type="Proteomes" id="UP000019482"/>
    </source>
</evidence>
<sequence length="505" mass="57070">MVIKINAAAIIGIDANIISVEVNVENGFPCFNIVGLADASVRESKDRVRSSIINSGYKFPIKKITVNLAPAYIKKTGSLFDLPIAIGILYATGQIHFNDSKEFILIGELSLFGNLNRVNGVLAVTIEGLKNNIKNFITPDDNKDECSLIKDINCYPFKNLKQVVSFIENRNILPYTNKIKNADFKKYGLDFSDIIGQESCKRAVEVAAAGNHNIFMIGPPGSGKTMIAERIPTILPKLNYKQSLEVTKIYSSANMLNKNESIIKYPPFRNPHHTTTPVTIIGGGANLAPGEISLAHNGILFLDEITEFKRNVLETLRQPLEENFIMISRCNGKVVFPCNFMTVLAANPCRCGNFGSNRYCSCTEYDRKRYISKLFSPLMDRIDLFIFVPTPSLKDIENKPINETSKDIQKRIIGVRKIQEERLKHENIYFNSQMSVTLIKKYCKLDSKTKNLINNIFCKYNLSLRAYNKILKISRTIADMDNKELIKEDHVIEALNYRKFLENII</sequence>
<comment type="similarity">
    <text evidence="1">Belongs to the Mg-chelatase subunits D/I family. ComM subfamily.</text>
</comment>
<dbReference type="InterPro" id="IPR003593">
    <property type="entry name" value="AAA+_ATPase"/>
</dbReference>
<dbReference type="SMART" id="SM00382">
    <property type="entry name" value="AAA"/>
    <property type="match status" value="1"/>
</dbReference>
<reference evidence="3 4" key="1">
    <citation type="journal article" date="2015" name="Genome Announc.">
        <title>Draft Genome Sequence of Clostridium tyrobutyricum Strain DIVETGP, Isolated from Cow's Milk for Grana Padano Production.</title>
        <authorList>
            <person name="Soggiu A."/>
            <person name="Piras C."/>
            <person name="Gaiarsa S."/>
            <person name="Sassera D."/>
            <person name="Roncada P."/>
            <person name="Bendixen E."/>
            <person name="Brasca M."/>
            <person name="Bonizzi L."/>
        </authorList>
    </citation>
    <scope>NUCLEOTIDE SEQUENCE [LARGE SCALE GENOMIC DNA]</scope>
    <source>
        <strain evidence="3 4">DIVETGP</strain>
    </source>
</reference>
<dbReference type="InterPro" id="IPR025943">
    <property type="entry name" value="Sigma_54_int_dom_ATP-bd_2"/>
</dbReference>
<dbReference type="GO" id="GO:0005524">
    <property type="term" value="F:ATP binding"/>
    <property type="evidence" value="ECO:0007669"/>
    <property type="project" value="InterPro"/>
</dbReference>
<feature type="domain" description="AAA+ ATPase" evidence="2">
    <location>
        <begin position="210"/>
        <end position="392"/>
    </location>
</feature>
<evidence type="ECO:0000259" key="2">
    <source>
        <dbReference type="SMART" id="SM00382"/>
    </source>
</evidence>
<evidence type="ECO:0000313" key="3">
    <source>
        <dbReference type="EMBL" id="CDL90155.1"/>
    </source>
</evidence>
<dbReference type="AlphaFoldDB" id="W6N2U3"/>
<dbReference type="EMBL" id="CBXI010000003">
    <property type="protein sequence ID" value="CDL90155.1"/>
    <property type="molecule type" value="Genomic_DNA"/>
</dbReference>
<accession>W6N2U3</accession>
<dbReference type="Gene3D" id="3.30.230.10">
    <property type="match status" value="1"/>
</dbReference>
<proteinExistence type="inferred from homology"/>
<dbReference type="PROSITE" id="PS00676">
    <property type="entry name" value="SIGMA54_INTERACT_2"/>
    <property type="match status" value="1"/>
</dbReference>
<dbReference type="InterPro" id="IPR014721">
    <property type="entry name" value="Ribsml_uS5_D2-typ_fold_subgr"/>
</dbReference>
<dbReference type="InterPro" id="IPR045006">
    <property type="entry name" value="CHLI-like"/>
</dbReference>
<dbReference type="InterPro" id="IPR020568">
    <property type="entry name" value="Ribosomal_Su5_D2-typ_SF"/>
</dbReference>
<dbReference type="Proteomes" id="UP000019482">
    <property type="component" value="Unassembled WGS sequence"/>
</dbReference>
<name>W6N2U3_CLOTY</name>
<dbReference type="SUPFAM" id="SSF52540">
    <property type="entry name" value="P-loop containing nucleoside triphosphate hydrolases"/>
    <property type="match status" value="1"/>
</dbReference>
<gene>
    <name evidence="3" type="ORF">CTDIVETGP_0225</name>
</gene>
<dbReference type="OrthoDB" id="9813147at2"/>
<comment type="caution">
    <text evidence="3">The sequence shown here is derived from an EMBL/GenBank/DDBJ whole genome shotgun (WGS) entry which is preliminary data.</text>
</comment>
<evidence type="ECO:0000256" key="1">
    <source>
        <dbReference type="ARBA" id="ARBA00006354"/>
    </source>
</evidence>
<dbReference type="Pfam" id="PF13541">
    <property type="entry name" value="ChlI"/>
    <property type="match status" value="1"/>
</dbReference>
<dbReference type="InterPro" id="IPR000523">
    <property type="entry name" value="Mg_chelatse_chII-like_cat_dom"/>
</dbReference>
<organism evidence="3 4">
    <name type="scientific">Clostridium tyrobutyricum DIVETGP</name>
    <dbReference type="NCBI Taxonomy" id="1408889"/>
    <lineage>
        <taxon>Bacteria</taxon>
        <taxon>Bacillati</taxon>
        <taxon>Bacillota</taxon>
        <taxon>Clostridia</taxon>
        <taxon>Eubacteriales</taxon>
        <taxon>Clostridiaceae</taxon>
        <taxon>Clostridium</taxon>
    </lineage>
</organism>
<dbReference type="InterPro" id="IPR004482">
    <property type="entry name" value="Mg_chelat-rel"/>
</dbReference>
<dbReference type="RefSeq" id="WP_017894741.1">
    <property type="nucleotide sequence ID" value="NZ_CBXI010000003.1"/>
</dbReference>
<keyword evidence="4" id="KW-1185">Reference proteome</keyword>
<dbReference type="Pfam" id="PF13335">
    <property type="entry name" value="Mg_chelatase_C"/>
    <property type="match status" value="1"/>
</dbReference>
<dbReference type="NCBIfam" id="TIGR00368">
    <property type="entry name" value="YifB family Mg chelatase-like AAA ATPase"/>
    <property type="match status" value="1"/>
</dbReference>
<dbReference type="Pfam" id="PF01078">
    <property type="entry name" value="Mg_chelatase"/>
    <property type="match status" value="1"/>
</dbReference>
<dbReference type="PANTHER" id="PTHR32039:SF7">
    <property type="entry name" value="COMPETENCE PROTEIN COMM"/>
    <property type="match status" value="1"/>
</dbReference>
<dbReference type="PANTHER" id="PTHR32039">
    <property type="entry name" value="MAGNESIUM-CHELATASE SUBUNIT CHLI"/>
    <property type="match status" value="1"/>
</dbReference>
<dbReference type="GeneID" id="29420120"/>
<dbReference type="InterPro" id="IPR027417">
    <property type="entry name" value="P-loop_NTPase"/>
</dbReference>
<dbReference type="InterPro" id="IPR025158">
    <property type="entry name" value="Mg_chelat-rel_C"/>
</dbReference>
<dbReference type="SUPFAM" id="SSF54211">
    <property type="entry name" value="Ribosomal protein S5 domain 2-like"/>
    <property type="match status" value="1"/>
</dbReference>